<feature type="compositionally biased region" description="Acidic residues" evidence="1">
    <location>
        <begin position="469"/>
        <end position="487"/>
    </location>
</feature>
<feature type="compositionally biased region" description="Basic residues" evidence="1">
    <location>
        <begin position="544"/>
        <end position="557"/>
    </location>
</feature>
<evidence type="ECO:0000313" key="3">
    <source>
        <dbReference type="Proteomes" id="UP000283895"/>
    </source>
</evidence>
<accession>A0A423WVE6</accession>
<protein>
    <submittedName>
        <fullName evidence="2">Uncharacterized protein</fullName>
    </submittedName>
</protein>
<dbReference type="OrthoDB" id="5245117at2759"/>
<comment type="caution">
    <text evidence="2">The sequence shown here is derived from an EMBL/GenBank/DDBJ whole genome shotgun (WGS) entry which is preliminary data.</text>
</comment>
<feature type="compositionally biased region" description="Basic and acidic residues" evidence="1">
    <location>
        <begin position="534"/>
        <end position="543"/>
    </location>
</feature>
<feature type="compositionally biased region" description="Acidic residues" evidence="1">
    <location>
        <begin position="389"/>
        <end position="412"/>
    </location>
</feature>
<evidence type="ECO:0000313" key="2">
    <source>
        <dbReference type="EMBL" id="ROW07350.1"/>
    </source>
</evidence>
<feature type="region of interest" description="Disordered" evidence="1">
    <location>
        <begin position="368"/>
        <end position="418"/>
    </location>
</feature>
<dbReference type="AlphaFoldDB" id="A0A423WVE6"/>
<name>A0A423WVE6_9PEZI</name>
<organism evidence="2 3">
    <name type="scientific">Cytospora schulzeri</name>
    <dbReference type="NCBI Taxonomy" id="448051"/>
    <lineage>
        <taxon>Eukaryota</taxon>
        <taxon>Fungi</taxon>
        <taxon>Dikarya</taxon>
        <taxon>Ascomycota</taxon>
        <taxon>Pezizomycotina</taxon>
        <taxon>Sordariomycetes</taxon>
        <taxon>Sordariomycetidae</taxon>
        <taxon>Diaporthales</taxon>
        <taxon>Cytosporaceae</taxon>
        <taxon>Cytospora</taxon>
    </lineage>
</organism>
<evidence type="ECO:0000256" key="1">
    <source>
        <dbReference type="SAM" id="MobiDB-lite"/>
    </source>
</evidence>
<reference evidence="2 3" key="1">
    <citation type="submission" date="2015-09" db="EMBL/GenBank/DDBJ databases">
        <title>Host preference determinants of Valsa canker pathogens revealed by comparative genomics.</title>
        <authorList>
            <person name="Yin Z."/>
            <person name="Huang L."/>
        </authorList>
    </citation>
    <scope>NUCLEOTIDE SEQUENCE [LARGE SCALE GENOMIC DNA]</scope>
    <source>
        <strain evidence="2 3">03-1</strain>
    </source>
</reference>
<feature type="compositionally biased region" description="Low complexity" evidence="1">
    <location>
        <begin position="502"/>
        <end position="515"/>
    </location>
</feature>
<gene>
    <name evidence="2" type="ORF">VMCG_03896</name>
</gene>
<dbReference type="EMBL" id="LKEA01000008">
    <property type="protein sequence ID" value="ROW07350.1"/>
    <property type="molecule type" value="Genomic_DNA"/>
</dbReference>
<keyword evidence="3" id="KW-1185">Reference proteome</keyword>
<dbReference type="Proteomes" id="UP000283895">
    <property type="component" value="Unassembled WGS sequence"/>
</dbReference>
<proteinExistence type="predicted"/>
<feature type="region of interest" description="Disordered" evidence="1">
    <location>
        <begin position="463"/>
        <end position="557"/>
    </location>
</feature>
<sequence length="557" mass="63620">MAILEILDSKFNANRTGLRSWRELRSIGRAMWSQAEEDKLRRECLTVSDDGNPFMLPLTSNATLWAVAFERYGVPLSDLFTYGLKPHPKSTRGPRAKYITPLCCQLLVVIMVHPIFQAKIDLVRYVLQCVICLRMGVHQPPVGPATDISDDANPTLDRIADILYNEDESMGQIEAYHGALWLYIQESGIYTHPEIVNLVEALRVAFKDVKAFQGASIPGDNTPHCRTLFFLQLWDLQFLLQVLNDMASPRGYLPAEEYHKQWLKVARRVRPYIESKIEDLVESWFLLDERNDRVRQKLFAMRSGRPIYDIGEEDFRPLYARSELITVGMRSILCGDFLKPLCPSEQVDIADNRIQEDVMSTMVQKNMTSNGMQNDGLGATGNEVRDDTPDVTDDETEEAVPDNETQDTEEDVVVQNTYRDVNMDNTVDDSEMQATHGNTAMQSIEINTDMRIIDDDAYIPARNAKVVDDSDEYEPSEMSGDEDDDDYGTGRAPQTRRRRRPSSTSIASFHSISSSKADEWEPTDDDLPIPKNEYIARRGVPEQHRHKPVYRRRQGRE</sequence>